<evidence type="ECO:0000256" key="1">
    <source>
        <dbReference type="SAM" id="MobiDB-lite"/>
    </source>
</evidence>
<dbReference type="GO" id="GO:0009279">
    <property type="term" value="C:cell outer membrane"/>
    <property type="evidence" value="ECO:0007669"/>
    <property type="project" value="UniProtKB-SubCell"/>
</dbReference>
<name>A0A382BMQ9_9ZZZZ</name>
<dbReference type="EMBL" id="UINC01030297">
    <property type="protein sequence ID" value="SVB14457.1"/>
    <property type="molecule type" value="Genomic_DNA"/>
</dbReference>
<protein>
    <submittedName>
        <fullName evidence="2">Uncharacterized protein</fullName>
    </submittedName>
</protein>
<organism evidence="2">
    <name type="scientific">marine metagenome</name>
    <dbReference type="NCBI Taxonomy" id="408172"/>
    <lineage>
        <taxon>unclassified sequences</taxon>
        <taxon>metagenomes</taxon>
        <taxon>ecological metagenomes</taxon>
    </lineage>
</organism>
<feature type="region of interest" description="Disordered" evidence="1">
    <location>
        <begin position="1"/>
        <end position="27"/>
    </location>
</feature>
<gene>
    <name evidence="2" type="ORF">METZ01_LOCUS167311</name>
</gene>
<dbReference type="AlphaFoldDB" id="A0A382BMQ9"/>
<dbReference type="Gene3D" id="1.25.40.390">
    <property type="match status" value="1"/>
</dbReference>
<dbReference type="SUPFAM" id="SSF48452">
    <property type="entry name" value="TPR-like"/>
    <property type="match status" value="1"/>
</dbReference>
<proteinExistence type="predicted"/>
<accession>A0A382BMQ9</accession>
<dbReference type="InterPro" id="IPR011990">
    <property type="entry name" value="TPR-like_helical_dom_sf"/>
</dbReference>
<evidence type="ECO:0000313" key="2">
    <source>
        <dbReference type="EMBL" id="SVB14457.1"/>
    </source>
</evidence>
<reference evidence="2" key="1">
    <citation type="submission" date="2018-05" db="EMBL/GenBank/DDBJ databases">
        <authorList>
            <person name="Lanie J.A."/>
            <person name="Ng W.-L."/>
            <person name="Kazmierczak K.M."/>
            <person name="Andrzejewski T.M."/>
            <person name="Davidsen T.M."/>
            <person name="Wayne K.J."/>
            <person name="Tettelin H."/>
            <person name="Glass J.I."/>
            <person name="Rusch D."/>
            <person name="Podicherti R."/>
            <person name="Tsui H.-C.T."/>
            <person name="Winkler M.E."/>
        </authorList>
    </citation>
    <scope>NUCLEOTIDE SEQUENCE</scope>
</reference>
<feature type="non-terminal residue" evidence="2">
    <location>
        <position position="1"/>
    </location>
</feature>
<sequence length="155" mass="16788">EMDVLDSPKHPGKGGDPNPNDPVTGAPDTRILAEEVVFRTNWGGTDFAPITIVSAREMHLIIAEGKKAGGDDAGCITELNKIRAMDGLAVYTTEDAGTALQHERRANLFLQGRRLPDMYRFGATSVMWDAVEKSAAGAFFPIPIRECRANDNVSC</sequence>